<dbReference type="InterPro" id="IPR029751">
    <property type="entry name" value="Ribosomal_L25_dom"/>
</dbReference>
<dbReference type="Proteomes" id="UP000326671">
    <property type="component" value="Unassembled WGS sequence"/>
</dbReference>
<gene>
    <name evidence="5" type="primary">rplY</name>
    <name evidence="5" type="synonym">ctc</name>
    <name evidence="9" type="ORF">F4V44_26250</name>
</gene>
<dbReference type="InterPro" id="IPR001021">
    <property type="entry name" value="Ribosomal_bL25_long"/>
</dbReference>
<dbReference type="Pfam" id="PF14693">
    <property type="entry name" value="Ribosomal_TL5_C"/>
    <property type="match status" value="1"/>
</dbReference>
<comment type="subunit">
    <text evidence="5">Part of the 50S ribosomal subunit; part of the 5S rRNA/L5/L18/L25 subcomplex. Contacts the 5S rRNA. Binds to the 5S rRNA independently of L5 and L18.</text>
</comment>
<dbReference type="GO" id="GO:0006412">
    <property type="term" value="P:translation"/>
    <property type="evidence" value="ECO:0007669"/>
    <property type="project" value="UniProtKB-UniRule"/>
</dbReference>
<feature type="domain" description="Large ribosomal subunit protein bL25 beta" evidence="8">
    <location>
        <begin position="100"/>
        <end position="183"/>
    </location>
</feature>
<evidence type="ECO:0000313" key="10">
    <source>
        <dbReference type="Proteomes" id="UP000326671"/>
    </source>
</evidence>
<dbReference type="PANTHER" id="PTHR33284">
    <property type="entry name" value="RIBOSOMAL PROTEIN L25/GLN-TRNA SYNTHETASE, ANTI-CODON-BINDING DOMAIN-CONTAINING PROTEIN"/>
    <property type="match status" value="1"/>
</dbReference>
<keyword evidence="3 5" id="KW-0689">Ribosomal protein</keyword>
<evidence type="ECO:0000256" key="4">
    <source>
        <dbReference type="ARBA" id="ARBA00023274"/>
    </source>
</evidence>
<keyword evidence="2 5" id="KW-0694">RNA-binding</keyword>
<keyword evidence="4 5" id="KW-0687">Ribonucleoprotein</keyword>
<feature type="compositionally biased region" description="Acidic residues" evidence="6">
    <location>
        <begin position="203"/>
        <end position="212"/>
    </location>
</feature>
<dbReference type="PANTHER" id="PTHR33284:SF1">
    <property type="entry name" value="RIBOSOMAL PROTEIN L25_GLN-TRNA SYNTHETASE, ANTI-CODON-BINDING DOMAIN-CONTAINING PROTEIN"/>
    <property type="match status" value="1"/>
</dbReference>
<dbReference type="InterPro" id="IPR037121">
    <property type="entry name" value="Ribosomal_bL25_C"/>
</dbReference>
<dbReference type="InterPro" id="IPR020056">
    <property type="entry name" value="Rbsml_bL25/Gln-tRNA_synth_N"/>
</dbReference>
<keyword evidence="1 5" id="KW-0699">rRNA-binding</keyword>
<dbReference type="HAMAP" id="MF_01334">
    <property type="entry name" value="Ribosomal_bL25_CTC"/>
    <property type="match status" value="1"/>
</dbReference>
<keyword evidence="10" id="KW-1185">Reference proteome</keyword>
<sequence length="212" mass="23154">MSTVLQAKERKIFRHSALNKIRKEGNIPGVIYGSKTESKSIYLSEKDLIKTIRDVGRNGIISLDVDGDKQNVILTDYQSDPLKNILVHVDFRAVDMSTELNANVRVTLVGDAAGVKDGGVMQQALHEISVTATPTNIPQSIDVDVTNLQVEEKVTIADIKGNYSSITFNHEDDEVIASILAPRQEEVIDTGEKQSEAPHDNLEGTDENGGEG</sequence>
<feature type="compositionally biased region" description="Basic and acidic residues" evidence="6">
    <location>
        <begin position="186"/>
        <end position="202"/>
    </location>
</feature>
<evidence type="ECO:0000256" key="6">
    <source>
        <dbReference type="SAM" id="MobiDB-lite"/>
    </source>
</evidence>
<dbReference type="NCBIfam" id="NF004133">
    <property type="entry name" value="PRK05618.2-4"/>
    <property type="match status" value="1"/>
</dbReference>
<dbReference type="OrthoDB" id="9790002at2"/>
<protein>
    <recommendedName>
        <fullName evidence="5">Large ribosomal subunit protein bL25</fullName>
    </recommendedName>
    <alternativeName>
        <fullName evidence="5">General stress protein CTC</fullName>
    </alternativeName>
</protein>
<feature type="domain" description="Large ribosomal subunit protein bL25 L25" evidence="7">
    <location>
        <begin position="5"/>
        <end position="91"/>
    </location>
</feature>
<evidence type="ECO:0000256" key="5">
    <source>
        <dbReference type="HAMAP-Rule" id="MF_01334"/>
    </source>
</evidence>
<dbReference type="Pfam" id="PF01386">
    <property type="entry name" value="Ribosomal_L25p"/>
    <property type="match status" value="1"/>
</dbReference>
<dbReference type="Gene3D" id="2.170.120.20">
    <property type="entry name" value="Ribosomal protein L25, beta domain"/>
    <property type="match status" value="1"/>
</dbReference>
<dbReference type="GO" id="GO:0003735">
    <property type="term" value="F:structural constituent of ribosome"/>
    <property type="evidence" value="ECO:0007669"/>
    <property type="project" value="InterPro"/>
</dbReference>
<dbReference type="NCBIfam" id="TIGR00731">
    <property type="entry name" value="bL25_bact_ctc"/>
    <property type="match status" value="1"/>
</dbReference>
<dbReference type="AlphaFoldDB" id="A0A5J5GUL3"/>
<evidence type="ECO:0000256" key="2">
    <source>
        <dbReference type="ARBA" id="ARBA00022884"/>
    </source>
</evidence>
<evidence type="ECO:0000313" key="9">
    <source>
        <dbReference type="EMBL" id="KAA9012006.1"/>
    </source>
</evidence>
<comment type="function">
    <text evidence="5">This is one of the proteins that binds to the 5S RNA in the ribosome where it forms part of the central protuberance.</text>
</comment>
<feature type="region of interest" description="Disordered" evidence="6">
    <location>
        <begin position="186"/>
        <end position="212"/>
    </location>
</feature>
<dbReference type="CDD" id="cd00495">
    <property type="entry name" value="Ribosomal_L25_TL5_CTC"/>
    <property type="match status" value="1"/>
</dbReference>
<dbReference type="EMBL" id="VYKL01000065">
    <property type="protein sequence ID" value="KAA9012006.1"/>
    <property type="molecule type" value="Genomic_DNA"/>
</dbReference>
<dbReference type="Gene3D" id="2.40.240.10">
    <property type="entry name" value="Ribosomal Protein L25, Chain P"/>
    <property type="match status" value="1"/>
</dbReference>
<reference evidence="9 10" key="1">
    <citation type="submission" date="2019-09" db="EMBL/GenBank/DDBJ databases">
        <title>Whole genome sequences of isolates from the Mars Exploration Rovers.</title>
        <authorList>
            <person name="Seuylemezian A."/>
            <person name="Vaishampayan P."/>
        </authorList>
    </citation>
    <scope>NUCLEOTIDE SEQUENCE [LARGE SCALE GENOMIC DNA]</scope>
    <source>
        <strain evidence="9 10">MER_TA_151</strain>
    </source>
</reference>
<dbReference type="GO" id="GO:0008097">
    <property type="term" value="F:5S rRNA binding"/>
    <property type="evidence" value="ECO:0007669"/>
    <property type="project" value="InterPro"/>
</dbReference>
<evidence type="ECO:0000259" key="8">
    <source>
        <dbReference type="Pfam" id="PF14693"/>
    </source>
</evidence>
<dbReference type="InterPro" id="IPR020057">
    <property type="entry name" value="Ribosomal_bL25_b-dom"/>
</dbReference>
<dbReference type="RefSeq" id="WP_150442930.1">
    <property type="nucleotide sequence ID" value="NZ_VYKL01000065.1"/>
</dbReference>
<comment type="similarity">
    <text evidence="5">Belongs to the bacterial ribosomal protein bL25 family. CTC subfamily.</text>
</comment>
<evidence type="ECO:0000256" key="3">
    <source>
        <dbReference type="ARBA" id="ARBA00022980"/>
    </source>
</evidence>
<name>A0A5J5GUL3_9BACI</name>
<organism evidence="9 10">
    <name type="scientific">Niallia endozanthoxylica</name>
    <dbReference type="NCBI Taxonomy" id="2036016"/>
    <lineage>
        <taxon>Bacteria</taxon>
        <taxon>Bacillati</taxon>
        <taxon>Bacillota</taxon>
        <taxon>Bacilli</taxon>
        <taxon>Bacillales</taxon>
        <taxon>Bacillaceae</taxon>
        <taxon>Niallia</taxon>
    </lineage>
</organism>
<comment type="caution">
    <text evidence="9">The sequence shown here is derived from an EMBL/GenBank/DDBJ whole genome shotgun (WGS) entry which is preliminary data.</text>
</comment>
<evidence type="ECO:0000256" key="1">
    <source>
        <dbReference type="ARBA" id="ARBA00022730"/>
    </source>
</evidence>
<dbReference type="InterPro" id="IPR011035">
    <property type="entry name" value="Ribosomal_bL25/Gln-tRNA_synth"/>
</dbReference>
<evidence type="ECO:0000259" key="7">
    <source>
        <dbReference type="Pfam" id="PF01386"/>
    </source>
</evidence>
<dbReference type="SUPFAM" id="SSF50715">
    <property type="entry name" value="Ribosomal protein L25-like"/>
    <property type="match status" value="1"/>
</dbReference>
<dbReference type="GO" id="GO:0022625">
    <property type="term" value="C:cytosolic large ribosomal subunit"/>
    <property type="evidence" value="ECO:0007669"/>
    <property type="project" value="TreeGrafter"/>
</dbReference>
<proteinExistence type="inferred from homology"/>
<dbReference type="InterPro" id="IPR020930">
    <property type="entry name" value="Ribosomal_uL5_bac-type"/>
</dbReference>
<accession>A0A5J5GUL3</accession>